<accession>A0ABS2MEB1</accession>
<evidence type="ECO:0008006" key="4">
    <source>
        <dbReference type="Google" id="ProtNLM"/>
    </source>
</evidence>
<organism evidence="2 3">
    <name type="scientific">Nocardioides salarius</name>
    <dbReference type="NCBI Taxonomy" id="374513"/>
    <lineage>
        <taxon>Bacteria</taxon>
        <taxon>Bacillati</taxon>
        <taxon>Actinomycetota</taxon>
        <taxon>Actinomycetes</taxon>
        <taxon>Propionibacteriales</taxon>
        <taxon>Nocardioidaceae</taxon>
        <taxon>Nocardioides</taxon>
    </lineage>
</organism>
<protein>
    <recommendedName>
        <fullName evidence="4">Potassium-transporting ATPase</fullName>
    </recommendedName>
</protein>
<comment type="caution">
    <text evidence="2">The sequence shown here is derived from an EMBL/GenBank/DDBJ whole genome shotgun (WGS) entry which is preliminary data.</text>
</comment>
<dbReference type="Proteomes" id="UP000732378">
    <property type="component" value="Unassembled WGS sequence"/>
</dbReference>
<reference evidence="2 3" key="1">
    <citation type="submission" date="2021-01" db="EMBL/GenBank/DDBJ databases">
        <title>Sequencing the genomes of 1000 actinobacteria strains.</title>
        <authorList>
            <person name="Klenk H.-P."/>
        </authorList>
    </citation>
    <scope>NUCLEOTIDE SEQUENCE [LARGE SCALE GENOMIC DNA]</scope>
    <source>
        <strain evidence="2 3">DSM 18239</strain>
    </source>
</reference>
<name>A0ABS2MEB1_9ACTN</name>
<sequence>MNDDTVSTIIIGLFTLVATLVAMYLIARGKK</sequence>
<evidence type="ECO:0000313" key="2">
    <source>
        <dbReference type="EMBL" id="MBM7509532.1"/>
    </source>
</evidence>
<gene>
    <name evidence="2" type="ORF">JOE61_003346</name>
</gene>
<feature type="transmembrane region" description="Helical" evidence="1">
    <location>
        <begin position="6"/>
        <end position="27"/>
    </location>
</feature>
<keyword evidence="1" id="KW-0472">Membrane</keyword>
<evidence type="ECO:0000313" key="3">
    <source>
        <dbReference type="Proteomes" id="UP000732378"/>
    </source>
</evidence>
<keyword evidence="3" id="KW-1185">Reference proteome</keyword>
<dbReference type="EMBL" id="JAFBBZ010000001">
    <property type="protein sequence ID" value="MBM7509532.1"/>
    <property type="molecule type" value="Genomic_DNA"/>
</dbReference>
<keyword evidence="1" id="KW-1133">Transmembrane helix</keyword>
<proteinExistence type="predicted"/>
<keyword evidence="1" id="KW-0812">Transmembrane</keyword>
<evidence type="ECO:0000256" key="1">
    <source>
        <dbReference type="SAM" id="Phobius"/>
    </source>
</evidence>